<sequence>MSAAPSPLTASAEAVTEARALTQRLSRSLGIPTASSLLDQARPRPVLPALARLFARGGLPQGEAVQMSGRSALSLALACCALTTQDGGWCAGIGLGEPAVSAMQDLGVHLPRFVCLDTPAQDWMRVASILIESFDVLLVDPGFSASAGERARIAAKLRDSRATLILLSRTRATATTMPSGAAPRSGATRSAARGAASSTSPAAGSFPGSSEHVTVLGESWEGTDEGSGRLRRRVLRVHSARTGEHTLVLPDPQGAATPTDPAHSDAPARNNGPAGGDVPTRDDTPTRGDVPAGTLRLVRDA</sequence>
<gene>
    <name evidence="2" type="ORF">K8V08_05755</name>
</gene>
<accession>A0A921MDB0</accession>
<name>A0A921MDB0_9MICO</name>
<evidence type="ECO:0000313" key="2">
    <source>
        <dbReference type="EMBL" id="HJG79897.1"/>
    </source>
</evidence>
<organism evidence="2 3">
    <name type="scientific">Brevibacterium senegalense</name>
    <dbReference type="NCBI Taxonomy" id="1033736"/>
    <lineage>
        <taxon>Bacteria</taxon>
        <taxon>Bacillati</taxon>
        <taxon>Actinomycetota</taxon>
        <taxon>Actinomycetes</taxon>
        <taxon>Micrococcales</taxon>
        <taxon>Brevibacteriaceae</taxon>
        <taxon>Brevibacterium</taxon>
    </lineage>
</organism>
<evidence type="ECO:0000313" key="3">
    <source>
        <dbReference type="Proteomes" id="UP000784435"/>
    </source>
</evidence>
<feature type="compositionally biased region" description="Low complexity" evidence="1">
    <location>
        <begin position="179"/>
        <end position="210"/>
    </location>
</feature>
<dbReference type="AlphaFoldDB" id="A0A921MDB0"/>
<proteinExistence type="predicted"/>
<evidence type="ECO:0000256" key="1">
    <source>
        <dbReference type="SAM" id="MobiDB-lite"/>
    </source>
</evidence>
<protein>
    <submittedName>
        <fullName evidence="2">Porin</fullName>
    </submittedName>
</protein>
<reference evidence="2" key="1">
    <citation type="journal article" date="2021" name="PeerJ">
        <title>Extensive microbial diversity within the chicken gut microbiome revealed by metagenomics and culture.</title>
        <authorList>
            <person name="Gilroy R."/>
            <person name="Ravi A."/>
            <person name="Getino M."/>
            <person name="Pursley I."/>
            <person name="Horton D.L."/>
            <person name="Alikhan N.F."/>
            <person name="Baker D."/>
            <person name="Gharbi K."/>
            <person name="Hall N."/>
            <person name="Watson M."/>
            <person name="Adriaenssens E.M."/>
            <person name="Foster-Nyarko E."/>
            <person name="Jarju S."/>
            <person name="Secka A."/>
            <person name="Antonio M."/>
            <person name="Oren A."/>
            <person name="Chaudhuri R.R."/>
            <person name="La Ragione R."/>
            <person name="Hildebrand F."/>
            <person name="Pallen M.J."/>
        </authorList>
    </citation>
    <scope>NUCLEOTIDE SEQUENCE</scope>
    <source>
        <strain evidence="2">ChiGjej5B5-7349</strain>
    </source>
</reference>
<dbReference type="EMBL" id="DYUK01000120">
    <property type="protein sequence ID" value="HJG79897.1"/>
    <property type="molecule type" value="Genomic_DNA"/>
</dbReference>
<reference evidence="2" key="2">
    <citation type="submission" date="2021-09" db="EMBL/GenBank/DDBJ databases">
        <authorList>
            <person name="Gilroy R."/>
        </authorList>
    </citation>
    <scope>NUCLEOTIDE SEQUENCE</scope>
    <source>
        <strain evidence="2">ChiGjej5B5-7349</strain>
    </source>
</reference>
<dbReference type="Proteomes" id="UP000784435">
    <property type="component" value="Unassembled WGS sequence"/>
</dbReference>
<comment type="caution">
    <text evidence="2">The sequence shown here is derived from an EMBL/GenBank/DDBJ whole genome shotgun (WGS) entry which is preliminary data.</text>
</comment>
<feature type="region of interest" description="Disordered" evidence="1">
    <location>
        <begin position="241"/>
        <end position="301"/>
    </location>
</feature>
<feature type="region of interest" description="Disordered" evidence="1">
    <location>
        <begin position="175"/>
        <end position="210"/>
    </location>
</feature>